<keyword evidence="3" id="KW-1185">Reference proteome</keyword>
<feature type="non-terminal residue" evidence="2">
    <location>
        <position position="1"/>
    </location>
</feature>
<feature type="region of interest" description="Disordered" evidence="1">
    <location>
        <begin position="1"/>
        <end position="42"/>
    </location>
</feature>
<feature type="compositionally biased region" description="Polar residues" evidence="1">
    <location>
        <begin position="55"/>
        <end position="73"/>
    </location>
</feature>
<name>A0A8S4SNV1_9NEOP</name>
<feature type="region of interest" description="Disordered" evidence="1">
    <location>
        <begin position="55"/>
        <end position="88"/>
    </location>
</feature>
<evidence type="ECO:0000313" key="2">
    <source>
        <dbReference type="EMBL" id="CAH2267407.1"/>
    </source>
</evidence>
<reference evidence="2" key="1">
    <citation type="submission" date="2022-03" db="EMBL/GenBank/DDBJ databases">
        <authorList>
            <person name="Lindestad O."/>
        </authorList>
    </citation>
    <scope>NUCLEOTIDE SEQUENCE</scope>
</reference>
<gene>
    <name evidence="2" type="primary">jg26213</name>
    <name evidence="2" type="ORF">PAEG_LOCUS25961</name>
</gene>
<evidence type="ECO:0000256" key="1">
    <source>
        <dbReference type="SAM" id="MobiDB-lite"/>
    </source>
</evidence>
<dbReference type="EMBL" id="CAKXAJ010026351">
    <property type="protein sequence ID" value="CAH2267407.1"/>
    <property type="molecule type" value="Genomic_DNA"/>
</dbReference>
<dbReference type="Proteomes" id="UP000838756">
    <property type="component" value="Unassembled WGS sequence"/>
</dbReference>
<evidence type="ECO:0000313" key="3">
    <source>
        <dbReference type="Proteomes" id="UP000838756"/>
    </source>
</evidence>
<protein>
    <submittedName>
        <fullName evidence="2">Jg26213 protein</fullName>
    </submittedName>
</protein>
<organism evidence="2 3">
    <name type="scientific">Pararge aegeria aegeria</name>
    <dbReference type="NCBI Taxonomy" id="348720"/>
    <lineage>
        <taxon>Eukaryota</taxon>
        <taxon>Metazoa</taxon>
        <taxon>Ecdysozoa</taxon>
        <taxon>Arthropoda</taxon>
        <taxon>Hexapoda</taxon>
        <taxon>Insecta</taxon>
        <taxon>Pterygota</taxon>
        <taxon>Neoptera</taxon>
        <taxon>Endopterygota</taxon>
        <taxon>Lepidoptera</taxon>
        <taxon>Glossata</taxon>
        <taxon>Ditrysia</taxon>
        <taxon>Papilionoidea</taxon>
        <taxon>Nymphalidae</taxon>
        <taxon>Satyrinae</taxon>
        <taxon>Satyrini</taxon>
        <taxon>Parargina</taxon>
        <taxon>Pararge</taxon>
    </lineage>
</organism>
<proteinExistence type="predicted"/>
<accession>A0A8S4SNV1</accession>
<comment type="caution">
    <text evidence="2">The sequence shown here is derived from an EMBL/GenBank/DDBJ whole genome shotgun (WGS) entry which is preliminary data.</text>
</comment>
<dbReference type="AlphaFoldDB" id="A0A8S4SNV1"/>
<sequence>GPTRDCEGNVPVAVHDHVRGSHGQSGAGRQPKQDRRPATETVVPSRVAVVTAGSSRSESCCSLPKQTPTNTPAKHTLSPAGRMPTGEGGAVVRLVQGARTPALRRAH</sequence>